<keyword evidence="3 6" id="KW-1133">Transmembrane helix</keyword>
<evidence type="ECO:0000256" key="5">
    <source>
        <dbReference type="SAM" id="MobiDB-lite"/>
    </source>
</evidence>
<evidence type="ECO:0000256" key="2">
    <source>
        <dbReference type="ARBA" id="ARBA00022692"/>
    </source>
</evidence>
<dbReference type="EMBL" id="VFOW01000001">
    <property type="protein sequence ID" value="TQL75776.1"/>
    <property type="molecule type" value="Genomic_DNA"/>
</dbReference>
<keyword evidence="2 6" id="KW-0812">Transmembrane</keyword>
<evidence type="ECO:0000256" key="6">
    <source>
        <dbReference type="SAM" id="Phobius"/>
    </source>
</evidence>
<dbReference type="Proteomes" id="UP000317043">
    <property type="component" value="Unassembled WGS sequence"/>
</dbReference>
<feature type="transmembrane region" description="Helical" evidence="6">
    <location>
        <begin position="84"/>
        <end position="101"/>
    </location>
</feature>
<feature type="domain" description="RDD" evidence="7">
    <location>
        <begin position="38"/>
        <end position="176"/>
    </location>
</feature>
<dbReference type="Pfam" id="PF06271">
    <property type="entry name" value="RDD"/>
    <property type="match status" value="1"/>
</dbReference>
<gene>
    <name evidence="8" type="ORF">FB566_1291</name>
</gene>
<keyword evidence="4 6" id="KW-0472">Membrane</keyword>
<dbReference type="PANTHER" id="PTHR38480:SF1">
    <property type="entry name" value="SLR0254 PROTEIN"/>
    <property type="match status" value="1"/>
</dbReference>
<sequence>MGRAPMRQTVTMTDNSAETDTSGRLVSGEAVELDVRIARLGSRVLAFTVDFVVLALGAVVLTVVAGIGVTMLPDAVRDRALLEAVRTVTLLFALVAIPVTIETLSKGRSLGKLMLGLRVVRDDGGPIRFRHCLVRGLSAFGVEFPGLLMPGVTWLAAIGVMLIHPSGKRIGDLMAGTIVIHERTPVAKYWVPAMPVGLAQWSRVADLTNLDDNLALAVRHFLSRNKEISEPARSRLGAALDAELRAVVTPPPAGTPGWAFLAAVLAERYRRSGARMARNRAVTAQVWDTLYGPVRSAAAGYPPMPVPPSGTPGRAVLPGGRPGPSR</sequence>
<dbReference type="InterPro" id="IPR010432">
    <property type="entry name" value="RDD"/>
</dbReference>
<dbReference type="InParanoid" id="A0A543AT96"/>
<feature type="region of interest" description="Disordered" evidence="5">
    <location>
        <begin position="1"/>
        <end position="21"/>
    </location>
</feature>
<feature type="transmembrane region" description="Helical" evidence="6">
    <location>
        <begin position="144"/>
        <end position="164"/>
    </location>
</feature>
<evidence type="ECO:0000256" key="4">
    <source>
        <dbReference type="ARBA" id="ARBA00023136"/>
    </source>
</evidence>
<name>A0A543AT96_9ACTN</name>
<evidence type="ECO:0000313" key="9">
    <source>
        <dbReference type="Proteomes" id="UP000317043"/>
    </source>
</evidence>
<dbReference type="AlphaFoldDB" id="A0A543AT96"/>
<comment type="caution">
    <text evidence="8">The sequence shown here is derived from an EMBL/GenBank/DDBJ whole genome shotgun (WGS) entry which is preliminary data.</text>
</comment>
<protein>
    <submittedName>
        <fullName evidence="8">Putative RDD family membrane protein YckC</fullName>
    </submittedName>
</protein>
<feature type="transmembrane region" description="Helical" evidence="6">
    <location>
        <begin position="51"/>
        <end position="72"/>
    </location>
</feature>
<keyword evidence="9" id="KW-1185">Reference proteome</keyword>
<evidence type="ECO:0000256" key="3">
    <source>
        <dbReference type="ARBA" id="ARBA00022989"/>
    </source>
</evidence>
<evidence type="ECO:0000259" key="7">
    <source>
        <dbReference type="Pfam" id="PF06271"/>
    </source>
</evidence>
<evidence type="ECO:0000313" key="8">
    <source>
        <dbReference type="EMBL" id="TQL75776.1"/>
    </source>
</evidence>
<comment type="subcellular location">
    <subcellularLocation>
        <location evidence="1">Membrane</location>
        <topology evidence="1">Multi-pass membrane protein</topology>
    </subcellularLocation>
</comment>
<dbReference type="GO" id="GO:0016020">
    <property type="term" value="C:membrane"/>
    <property type="evidence" value="ECO:0007669"/>
    <property type="project" value="UniProtKB-SubCell"/>
</dbReference>
<feature type="compositionally biased region" description="Polar residues" evidence="5">
    <location>
        <begin position="8"/>
        <end position="21"/>
    </location>
</feature>
<reference evidence="8 9" key="1">
    <citation type="submission" date="2019-06" db="EMBL/GenBank/DDBJ databases">
        <title>Sequencing the genomes of 1000 actinobacteria strains.</title>
        <authorList>
            <person name="Klenk H.-P."/>
        </authorList>
    </citation>
    <scope>NUCLEOTIDE SEQUENCE [LARGE SCALE GENOMIC DNA]</scope>
    <source>
        <strain evidence="8 9">DSM 45928</strain>
    </source>
</reference>
<organism evidence="8 9">
    <name type="scientific">Stackebrandtia endophytica</name>
    <dbReference type="NCBI Taxonomy" id="1496996"/>
    <lineage>
        <taxon>Bacteria</taxon>
        <taxon>Bacillati</taxon>
        <taxon>Actinomycetota</taxon>
        <taxon>Actinomycetes</taxon>
        <taxon>Glycomycetales</taxon>
        <taxon>Glycomycetaceae</taxon>
        <taxon>Stackebrandtia</taxon>
    </lineage>
</organism>
<dbReference type="PANTHER" id="PTHR38480">
    <property type="entry name" value="SLR0254 PROTEIN"/>
    <property type="match status" value="1"/>
</dbReference>
<accession>A0A543AT96</accession>
<evidence type="ECO:0000256" key="1">
    <source>
        <dbReference type="ARBA" id="ARBA00004141"/>
    </source>
</evidence>
<feature type="region of interest" description="Disordered" evidence="5">
    <location>
        <begin position="300"/>
        <end position="326"/>
    </location>
</feature>
<proteinExistence type="predicted"/>